<dbReference type="UniPathway" id="UPA00392"/>
<evidence type="ECO:0000256" key="6">
    <source>
        <dbReference type="ARBA" id="ARBA00022485"/>
    </source>
</evidence>
<dbReference type="Pfam" id="PF02677">
    <property type="entry name" value="QueH"/>
    <property type="match status" value="1"/>
</dbReference>
<evidence type="ECO:0000256" key="7">
    <source>
        <dbReference type="ARBA" id="ARBA00022694"/>
    </source>
</evidence>
<dbReference type="OrthoDB" id="9801033at2"/>
<evidence type="ECO:0000256" key="17">
    <source>
        <dbReference type="HAMAP-Rule" id="MF_02089"/>
    </source>
</evidence>
<gene>
    <name evidence="17" type="primary">queH</name>
    <name evidence="18" type="ORF">SAMN05660197_1023</name>
</gene>
<feature type="binding site" evidence="17">
    <location>
        <position position="7"/>
    </location>
    <ligand>
        <name>[4Fe-4S] cluster</name>
        <dbReference type="ChEBI" id="CHEBI:49883"/>
    </ligand>
</feature>
<dbReference type="HAMAP" id="MF_02089">
    <property type="entry name" value="QueH"/>
    <property type="match status" value="1"/>
</dbReference>
<keyword evidence="13 17" id="KW-1015">Disulfide bond</keyword>
<dbReference type="EC" id="1.17.99.6" evidence="4 17"/>
<evidence type="ECO:0000256" key="11">
    <source>
        <dbReference type="ARBA" id="ARBA00023004"/>
    </source>
</evidence>
<comment type="similarity">
    <text evidence="3 17">Belongs to the QueH family.</text>
</comment>
<dbReference type="PANTHER" id="PTHR36701:SF1">
    <property type="entry name" value="EPOXYQUEUOSINE REDUCTASE QUEH"/>
    <property type="match status" value="1"/>
</dbReference>
<evidence type="ECO:0000256" key="9">
    <source>
        <dbReference type="ARBA" id="ARBA00022785"/>
    </source>
</evidence>
<name>A0A1W1WSE5_9BACT</name>
<feature type="disulfide bond" description="Redox-active" evidence="17">
    <location>
        <begin position="169"/>
        <end position="171"/>
    </location>
</feature>
<sequence>MLVHICCSVDSHFFLEKLKEKYPHERLVGFFYDPNIHPYSEYKLRLLDVQRSCKRLGIELIEGEYDYENWLQAVRGLENEPEKGERCRVCFDRRLHVSAKKAKELGIKRYTTTLLVSPLKSQEQLKQSAFEVDSKLGTEFVFVDFRSFGGTQLQSRVTKEQKLYRQDYCGCLFGLSQQRAQQEVIMDEMLSPITRQILPASIEERLALYQKRIKLEEQNISYTIVRKRFLNYRLLRGFVRINKEVVPSYILSYSHLRRNYARARVEEIIDGVGYANRDEIRIIDLEYLRNYMNVQSMKELYYRGIPWELEQKIRADIDGEWSLSPIVVLDKIPDKFEIAIDAVSYKDVKEKLIIKDKNA</sequence>
<evidence type="ECO:0000256" key="16">
    <source>
        <dbReference type="ARBA" id="ARBA00047415"/>
    </source>
</evidence>
<protein>
    <recommendedName>
        <fullName evidence="5 17">Epoxyqueuosine reductase QueH</fullName>
        <ecNumber evidence="4 17">1.17.99.6</ecNumber>
    </recommendedName>
    <alternativeName>
        <fullName evidence="15 17">Queuosine biosynthesis protein QueH</fullName>
    </alternativeName>
</protein>
<dbReference type="InterPro" id="IPR003828">
    <property type="entry name" value="QueH"/>
</dbReference>
<proteinExistence type="inferred from homology"/>
<evidence type="ECO:0000313" key="19">
    <source>
        <dbReference type="Proteomes" id="UP000192602"/>
    </source>
</evidence>
<keyword evidence="8 17" id="KW-0479">Metal-binding</keyword>
<evidence type="ECO:0000256" key="14">
    <source>
        <dbReference type="ARBA" id="ARBA00023284"/>
    </source>
</evidence>
<feature type="binding site" evidence="17">
    <location>
        <position position="90"/>
    </location>
    <ligand>
        <name>[4Fe-4S] cluster</name>
        <dbReference type="ChEBI" id="CHEBI:49883"/>
    </ligand>
</feature>
<keyword evidence="12 17" id="KW-0411">Iron-sulfur</keyword>
<comment type="pathway">
    <text evidence="2 17">tRNA modification; tRNA-queuosine biosynthesis.</text>
</comment>
<evidence type="ECO:0000256" key="15">
    <source>
        <dbReference type="ARBA" id="ARBA00031446"/>
    </source>
</evidence>
<evidence type="ECO:0000256" key="13">
    <source>
        <dbReference type="ARBA" id="ARBA00023157"/>
    </source>
</evidence>
<dbReference type="GO" id="GO:0046872">
    <property type="term" value="F:metal ion binding"/>
    <property type="evidence" value="ECO:0007669"/>
    <property type="project" value="UniProtKB-KW"/>
</dbReference>
<evidence type="ECO:0000256" key="8">
    <source>
        <dbReference type="ARBA" id="ARBA00022723"/>
    </source>
</evidence>
<reference evidence="19" key="1">
    <citation type="submission" date="2017-04" db="EMBL/GenBank/DDBJ databases">
        <authorList>
            <person name="Varghese N."/>
            <person name="Submissions S."/>
        </authorList>
    </citation>
    <scope>NUCLEOTIDE SEQUENCE [LARGE SCALE GENOMIC DNA]</scope>
    <source>
        <strain evidence="19">DSM 16512</strain>
    </source>
</reference>
<evidence type="ECO:0000256" key="5">
    <source>
        <dbReference type="ARBA" id="ARBA00016895"/>
    </source>
</evidence>
<keyword evidence="19" id="KW-1185">Reference proteome</keyword>
<dbReference type="Proteomes" id="UP000192602">
    <property type="component" value="Unassembled WGS sequence"/>
</dbReference>
<dbReference type="RefSeq" id="WP_084275457.1">
    <property type="nucleotide sequence ID" value="NZ_AP026671.1"/>
</dbReference>
<dbReference type="AlphaFoldDB" id="A0A1W1WSE5"/>
<dbReference type="GO" id="GO:0052693">
    <property type="term" value="F:epoxyqueuosine reductase activity"/>
    <property type="evidence" value="ECO:0007669"/>
    <property type="project" value="UniProtKB-UniRule"/>
</dbReference>
<dbReference type="EMBL" id="FWWZ01000001">
    <property type="protein sequence ID" value="SMC09217.1"/>
    <property type="molecule type" value="Genomic_DNA"/>
</dbReference>
<evidence type="ECO:0000313" key="18">
    <source>
        <dbReference type="EMBL" id="SMC09217.1"/>
    </source>
</evidence>
<dbReference type="STRING" id="1069081.SAMN05660197_1023"/>
<keyword evidence="9 17" id="KW-0671">Queuosine biosynthesis</keyword>
<evidence type="ECO:0000256" key="2">
    <source>
        <dbReference type="ARBA" id="ARBA00004691"/>
    </source>
</evidence>
<keyword evidence="6 17" id="KW-0004">4Fe-4S</keyword>
<comment type="function">
    <text evidence="1 17">Catalyzes the conversion of epoxyqueuosine (oQ) to queuosine (Q), which is a hypermodified base found in the wobble positions of tRNA(Asp), tRNA(Asn), tRNA(His) and tRNA(Tyr).</text>
</comment>
<evidence type="ECO:0000256" key="12">
    <source>
        <dbReference type="ARBA" id="ARBA00023014"/>
    </source>
</evidence>
<keyword evidence="10 17" id="KW-0560">Oxidoreductase</keyword>
<organism evidence="18 19">
    <name type="scientific">Nitratiruptor tergarcus DSM 16512</name>
    <dbReference type="NCBI Taxonomy" id="1069081"/>
    <lineage>
        <taxon>Bacteria</taxon>
        <taxon>Pseudomonadati</taxon>
        <taxon>Campylobacterota</taxon>
        <taxon>Epsilonproteobacteria</taxon>
        <taxon>Nautiliales</taxon>
        <taxon>Nitratiruptoraceae</taxon>
        <taxon>Nitratiruptor</taxon>
    </lineage>
</organism>
<dbReference type="GO" id="GO:0008616">
    <property type="term" value="P:tRNA queuosine(34) biosynthetic process"/>
    <property type="evidence" value="ECO:0007669"/>
    <property type="project" value="UniProtKB-UniRule"/>
</dbReference>
<keyword evidence="11 17" id="KW-0408">Iron</keyword>
<keyword evidence="14 17" id="KW-0676">Redox-active center</keyword>
<feature type="binding site" evidence="17">
    <location>
        <position position="87"/>
    </location>
    <ligand>
        <name>[4Fe-4S] cluster</name>
        <dbReference type="ChEBI" id="CHEBI:49883"/>
    </ligand>
</feature>
<feature type="binding site" evidence="17">
    <location>
        <position position="6"/>
    </location>
    <ligand>
        <name>[4Fe-4S] cluster</name>
        <dbReference type="ChEBI" id="CHEBI:49883"/>
    </ligand>
</feature>
<dbReference type="GO" id="GO:0051539">
    <property type="term" value="F:4 iron, 4 sulfur cluster binding"/>
    <property type="evidence" value="ECO:0007669"/>
    <property type="project" value="UniProtKB-UniRule"/>
</dbReference>
<evidence type="ECO:0000256" key="10">
    <source>
        <dbReference type="ARBA" id="ARBA00023002"/>
    </source>
</evidence>
<evidence type="ECO:0000256" key="1">
    <source>
        <dbReference type="ARBA" id="ARBA00002268"/>
    </source>
</evidence>
<dbReference type="PANTHER" id="PTHR36701">
    <property type="entry name" value="EPOXYQUEUOSINE REDUCTASE QUEH"/>
    <property type="match status" value="1"/>
</dbReference>
<accession>A0A1W1WSE5</accession>
<keyword evidence="7 17" id="KW-0819">tRNA processing</keyword>
<evidence type="ECO:0000256" key="3">
    <source>
        <dbReference type="ARBA" id="ARBA00008207"/>
    </source>
</evidence>
<comment type="catalytic activity">
    <reaction evidence="16 17">
        <text>epoxyqueuosine(34) in tRNA + AH2 = queuosine(34) in tRNA + A + H2O</text>
        <dbReference type="Rhea" id="RHEA:32159"/>
        <dbReference type="Rhea" id="RHEA-COMP:18571"/>
        <dbReference type="Rhea" id="RHEA-COMP:18582"/>
        <dbReference type="ChEBI" id="CHEBI:13193"/>
        <dbReference type="ChEBI" id="CHEBI:15377"/>
        <dbReference type="ChEBI" id="CHEBI:17499"/>
        <dbReference type="ChEBI" id="CHEBI:194431"/>
        <dbReference type="ChEBI" id="CHEBI:194443"/>
        <dbReference type="EC" id="1.17.99.6"/>
    </reaction>
</comment>
<evidence type="ECO:0000256" key="4">
    <source>
        <dbReference type="ARBA" id="ARBA00012622"/>
    </source>
</evidence>